<sequence>MGIREIPTFITPADLARLTGENVGSVTRGIREGRIPADKVNGRWRIASELVFPNAHREAQRREDTHAD</sequence>
<proteinExistence type="predicted"/>
<keyword evidence="2" id="KW-1185">Reference proteome</keyword>
<dbReference type="EMBL" id="JANSKA010000009">
    <property type="protein sequence ID" value="MCR9037369.1"/>
    <property type="molecule type" value="Genomic_DNA"/>
</dbReference>
<organism evidence="1 2">
    <name type="scientific">Tractidigestivibacter montrealensis</name>
    <dbReference type="NCBI Taxonomy" id="2972466"/>
    <lineage>
        <taxon>Bacteria</taxon>
        <taxon>Bacillati</taxon>
        <taxon>Actinomycetota</taxon>
        <taxon>Coriobacteriia</taxon>
        <taxon>Coriobacteriales</taxon>
        <taxon>Atopobiaceae</taxon>
        <taxon>Tractidigestivibacter</taxon>
    </lineage>
</organism>
<comment type="caution">
    <text evidence="1">The sequence shown here is derived from an EMBL/GenBank/DDBJ whole genome shotgun (WGS) entry which is preliminary data.</text>
</comment>
<gene>
    <name evidence="1" type="ORF">NVS32_10475</name>
</gene>
<dbReference type="RefSeq" id="WP_258499764.1">
    <property type="nucleotide sequence ID" value="NZ_JANSKA010000009.1"/>
</dbReference>
<name>A0ABT1ZB00_9ACTN</name>
<evidence type="ECO:0000313" key="2">
    <source>
        <dbReference type="Proteomes" id="UP001204320"/>
    </source>
</evidence>
<protein>
    <submittedName>
        <fullName evidence="1">Helix-turn-helix domain-containing protein</fullName>
    </submittedName>
</protein>
<reference evidence="1 2" key="1">
    <citation type="submission" date="2022-08" db="EMBL/GenBank/DDBJ databases">
        <title>Tractidigestivibacter montrealensis type strain KD21.</title>
        <authorList>
            <person name="Diop K."/>
            <person name="Richard C."/>
            <person name="Routy B."/>
        </authorList>
    </citation>
    <scope>NUCLEOTIDE SEQUENCE [LARGE SCALE GENOMIC DNA]</scope>
    <source>
        <strain evidence="1 2">KD21</strain>
    </source>
</reference>
<evidence type="ECO:0000313" key="1">
    <source>
        <dbReference type="EMBL" id="MCR9037369.1"/>
    </source>
</evidence>
<dbReference type="Proteomes" id="UP001204320">
    <property type="component" value="Unassembled WGS sequence"/>
</dbReference>
<accession>A0ABT1ZB00</accession>